<dbReference type="AlphaFoldDB" id="A0A0P6X4J3"/>
<dbReference type="InterPro" id="IPR043128">
    <property type="entry name" value="Rev_trsase/Diguanyl_cyclase"/>
</dbReference>
<feature type="transmembrane region" description="Helical" evidence="2">
    <location>
        <begin position="80"/>
        <end position="103"/>
    </location>
</feature>
<dbReference type="SUPFAM" id="SSF55781">
    <property type="entry name" value="GAF domain-like"/>
    <property type="match status" value="1"/>
</dbReference>
<dbReference type="SMART" id="SM00267">
    <property type="entry name" value="GGDEF"/>
    <property type="match status" value="1"/>
</dbReference>
<dbReference type="Gene3D" id="3.30.450.40">
    <property type="match status" value="1"/>
</dbReference>
<keyword evidence="2" id="KW-0472">Membrane</keyword>
<evidence type="ECO:0000313" key="5">
    <source>
        <dbReference type="Proteomes" id="UP000050417"/>
    </source>
</evidence>
<dbReference type="GO" id="GO:0052621">
    <property type="term" value="F:diguanylate cyclase activity"/>
    <property type="evidence" value="ECO:0007669"/>
    <property type="project" value="TreeGrafter"/>
</dbReference>
<proteinExistence type="predicted"/>
<dbReference type="PATRIC" id="fig|1134406.4.peg.956"/>
<dbReference type="OrthoDB" id="9759607at2"/>
<dbReference type="InterPro" id="IPR029787">
    <property type="entry name" value="Nucleotide_cyclase"/>
</dbReference>
<feature type="transmembrane region" description="Helical" evidence="2">
    <location>
        <begin position="25"/>
        <end position="46"/>
    </location>
</feature>
<dbReference type="InterPro" id="IPR000160">
    <property type="entry name" value="GGDEF_dom"/>
</dbReference>
<feature type="transmembrane region" description="Helical" evidence="2">
    <location>
        <begin position="115"/>
        <end position="143"/>
    </location>
</feature>
<dbReference type="GO" id="GO:1902201">
    <property type="term" value="P:negative regulation of bacterial-type flagellum-dependent cell motility"/>
    <property type="evidence" value="ECO:0007669"/>
    <property type="project" value="TreeGrafter"/>
</dbReference>
<feature type="transmembrane region" description="Helical" evidence="2">
    <location>
        <begin position="52"/>
        <end position="68"/>
    </location>
</feature>
<name>A0A0P6X4J3_9CHLR</name>
<feature type="transmembrane region" description="Helical" evidence="2">
    <location>
        <begin position="159"/>
        <end position="179"/>
    </location>
</feature>
<accession>A0A0P6X4J3</accession>
<dbReference type="PANTHER" id="PTHR45138">
    <property type="entry name" value="REGULATORY COMPONENTS OF SENSORY TRANSDUCTION SYSTEM"/>
    <property type="match status" value="1"/>
</dbReference>
<organism evidence="4 5">
    <name type="scientific">Ornatilinea apprima</name>
    <dbReference type="NCBI Taxonomy" id="1134406"/>
    <lineage>
        <taxon>Bacteria</taxon>
        <taxon>Bacillati</taxon>
        <taxon>Chloroflexota</taxon>
        <taxon>Anaerolineae</taxon>
        <taxon>Anaerolineales</taxon>
        <taxon>Anaerolineaceae</taxon>
        <taxon>Ornatilinea</taxon>
    </lineage>
</organism>
<evidence type="ECO:0000313" key="4">
    <source>
        <dbReference type="EMBL" id="KPL76540.1"/>
    </source>
</evidence>
<dbReference type="Pfam" id="PF00990">
    <property type="entry name" value="GGDEF"/>
    <property type="match status" value="1"/>
</dbReference>
<reference evidence="4 5" key="1">
    <citation type="submission" date="2015-07" db="EMBL/GenBank/DDBJ databases">
        <title>Genome sequence of Ornatilinea apprima DSM 23815.</title>
        <authorList>
            <person name="Hemp J."/>
            <person name="Ward L.M."/>
            <person name="Pace L.A."/>
            <person name="Fischer W.W."/>
        </authorList>
    </citation>
    <scope>NUCLEOTIDE SEQUENCE [LARGE SCALE GENOMIC DNA]</scope>
    <source>
        <strain evidence="4 5">P3M-1</strain>
    </source>
</reference>
<dbReference type="SMART" id="SM00065">
    <property type="entry name" value="GAF"/>
    <property type="match status" value="1"/>
</dbReference>
<keyword evidence="2" id="KW-1133">Transmembrane helix</keyword>
<dbReference type="InterPro" id="IPR003018">
    <property type="entry name" value="GAF"/>
</dbReference>
<feature type="domain" description="GGDEF" evidence="3">
    <location>
        <begin position="432"/>
        <end position="566"/>
    </location>
</feature>
<dbReference type="RefSeq" id="WP_075063118.1">
    <property type="nucleotide sequence ID" value="NZ_LGCL01000025.1"/>
</dbReference>
<evidence type="ECO:0000256" key="1">
    <source>
        <dbReference type="SAM" id="Coils"/>
    </source>
</evidence>
<protein>
    <recommendedName>
        <fullName evidence="3">GGDEF domain-containing protein</fullName>
    </recommendedName>
</protein>
<sequence>MKMTLPLRTVLPDFGSEVRNQKAQFLKVILVGIMHILIPSALAVIFIDPSPWPGLSFMAAWFPIILVIKQFLKRGYLESASYAFCAILLVMVNTGSIFFGGVIGPNMGAYMAVPLIAGLILGIKGGLIFSGLSTLSAIGLLWFEQTVSLNNHLPPAKPISTLVGLLITTGFMVILMYTYNRILDQSIKRTQANAEIQRELNQRLKAMQTVLEEKSQQLMLANQNLELRVSQRTREIELIGGMVQQLHSCLTLEDAYPVLQSSLMELFPGFEGRLWLLDEKTNTFTAALHWGSQLPAIKCPPKATCAALQKNQSTFHFSPLDETHCFQDLPGRIQSSVCMPIRTSNTTLGLLQLCHLKPMFGWQEPGLDSQLADFRRLTTTISHQIAIALGHLHLHMELQNMAIQDELTGLYNRRFMADALNREINRAQRKNHNVGVAILDIDHFKQYNDQFGHDVGDEILKQIGAYFKTNLRKDDVACRLGGEEFLLIFPEISQNALQKRVEHMINDLRQIRIHHHNRELGTITVSAGAALYPNHGLTPQQVVRAADLALYQSKNAGRDRLTFYDPQQMAYLDNSRDFSSLSAN</sequence>
<dbReference type="FunFam" id="3.30.70.270:FF:000001">
    <property type="entry name" value="Diguanylate cyclase domain protein"/>
    <property type="match status" value="1"/>
</dbReference>
<dbReference type="Pfam" id="PF01590">
    <property type="entry name" value="GAF"/>
    <property type="match status" value="1"/>
</dbReference>
<dbReference type="EMBL" id="LGCL01000025">
    <property type="protein sequence ID" value="KPL76540.1"/>
    <property type="molecule type" value="Genomic_DNA"/>
</dbReference>
<feature type="coiled-coil region" evidence="1">
    <location>
        <begin position="187"/>
        <end position="224"/>
    </location>
</feature>
<comment type="caution">
    <text evidence="4">The sequence shown here is derived from an EMBL/GenBank/DDBJ whole genome shotgun (WGS) entry which is preliminary data.</text>
</comment>
<dbReference type="InterPro" id="IPR029016">
    <property type="entry name" value="GAF-like_dom_sf"/>
</dbReference>
<dbReference type="Gene3D" id="3.30.70.270">
    <property type="match status" value="1"/>
</dbReference>
<dbReference type="SUPFAM" id="SSF55073">
    <property type="entry name" value="Nucleotide cyclase"/>
    <property type="match status" value="1"/>
</dbReference>
<dbReference type="PROSITE" id="PS50887">
    <property type="entry name" value="GGDEF"/>
    <property type="match status" value="1"/>
</dbReference>
<keyword evidence="1" id="KW-0175">Coiled coil</keyword>
<dbReference type="GO" id="GO:0005886">
    <property type="term" value="C:plasma membrane"/>
    <property type="evidence" value="ECO:0007669"/>
    <property type="project" value="TreeGrafter"/>
</dbReference>
<gene>
    <name evidence="4" type="ORF">ADN00_11290</name>
</gene>
<dbReference type="InterPro" id="IPR050469">
    <property type="entry name" value="Diguanylate_Cyclase"/>
</dbReference>
<dbReference type="NCBIfam" id="TIGR00254">
    <property type="entry name" value="GGDEF"/>
    <property type="match status" value="1"/>
</dbReference>
<evidence type="ECO:0000256" key="2">
    <source>
        <dbReference type="SAM" id="Phobius"/>
    </source>
</evidence>
<keyword evidence="2" id="KW-0812">Transmembrane</keyword>
<dbReference type="GO" id="GO:0043709">
    <property type="term" value="P:cell adhesion involved in single-species biofilm formation"/>
    <property type="evidence" value="ECO:0007669"/>
    <property type="project" value="TreeGrafter"/>
</dbReference>
<keyword evidence="5" id="KW-1185">Reference proteome</keyword>
<dbReference type="STRING" id="1134406.ADN00_11290"/>
<dbReference type="Proteomes" id="UP000050417">
    <property type="component" value="Unassembled WGS sequence"/>
</dbReference>
<dbReference type="PANTHER" id="PTHR45138:SF9">
    <property type="entry name" value="DIGUANYLATE CYCLASE DGCM-RELATED"/>
    <property type="match status" value="1"/>
</dbReference>
<evidence type="ECO:0000259" key="3">
    <source>
        <dbReference type="PROSITE" id="PS50887"/>
    </source>
</evidence>
<dbReference type="CDD" id="cd01949">
    <property type="entry name" value="GGDEF"/>
    <property type="match status" value="1"/>
</dbReference>